<proteinExistence type="inferred from homology"/>
<organism evidence="6 7">
    <name type="scientific">Limnofasciculus baicalensis BBK-W-15</name>
    <dbReference type="NCBI Taxonomy" id="2699891"/>
    <lineage>
        <taxon>Bacteria</taxon>
        <taxon>Bacillati</taxon>
        <taxon>Cyanobacteriota</taxon>
        <taxon>Cyanophyceae</taxon>
        <taxon>Coleofasciculales</taxon>
        <taxon>Coleofasciculaceae</taxon>
        <taxon>Limnofasciculus</taxon>
        <taxon>Limnofasciculus baicalensis</taxon>
    </lineage>
</organism>
<evidence type="ECO:0000256" key="1">
    <source>
        <dbReference type="ARBA" id="ARBA00010688"/>
    </source>
</evidence>
<dbReference type="CDD" id="cd01168">
    <property type="entry name" value="adenosine_kinase"/>
    <property type="match status" value="1"/>
</dbReference>
<keyword evidence="3 4" id="KW-0418">Kinase</keyword>
<keyword evidence="7" id="KW-1185">Reference proteome</keyword>
<dbReference type="InterPro" id="IPR052700">
    <property type="entry name" value="Carb_kinase_PfkB-like"/>
</dbReference>
<comment type="caution">
    <text evidence="6">The sequence shown here is derived from an EMBL/GenBank/DDBJ whole genome shotgun (WGS) entry which is preliminary data.</text>
</comment>
<dbReference type="RefSeq" id="WP_254012459.1">
    <property type="nucleotide sequence ID" value="NZ_JAMZMM010000134.1"/>
</dbReference>
<dbReference type="InterPro" id="IPR011611">
    <property type="entry name" value="PfkB_dom"/>
</dbReference>
<dbReference type="PANTHER" id="PTHR43320:SF3">
    <property type="entry name" value="CARBOHYDRATE KINASE PFKB DOMAIN-CONTAINING PROTEIN"/>
    <property type="match status" value="1"/>
</dbReference>
<evidence type="ECO:0000256" key="2">
    <source>
        <dbReference type="ARBA" id="ARBA00022679"/>
    </source>
</evidence>
<reference evidence="6" key="1">
    <citation type="submission" date="2022-06" db="EMBL/GenBank/DDBJ databases">
        <title>New cyanobacteria of genus Symplocastrum in benthos of Lake Baikal.</title>
        <authorList>
            <person name="Sorokovikova E."/>
            <person name="Tikhonova I."/>
            <person name="Krasnopeev A."/>
            <person name="Evseev P."/>
            <person name="Gladkikh A."/>
            <person name="Belykh O."/>
        </authorList>
    </citation>
    <scope>NUCLEOTIDE SEQUENCE</scope>
    <source>
        <strain evidence="6">BBK-W-15</strain>
    </source>
</reference>
<comment type="similarity">
    <text evidence="1 4">Belongs to the carbohydrate kinase PfkB family.</text>
</comment>
<feature type="domain" description="Carbohydrate kinase PfkB" evidence="5">
    <location>
        <begin position="53"/>
        <end position="318"/>
    </location>
</feature>
<dbReference type="Gene3D" id="3.30.1110.10">
    <property type="match status" value="1"/>
</dbReference>
<evidence type="ECO:0000256" key="4">
    <source>
        <dbReference type="RuleBase" id="RU003704"/>
    </source>
</evidence>
<evidence type="ECO:0000313" key="7">
    <source>
        <dbReference type="Proteomes" id="UP001204953"/>
    </source>
</evidence>
<name>A0AAE3GTW2_9CYAN</name>
<dbReference type="Proteomes" id="UP001204953">
    <property type="component" value="Unassembled WGS sequence"/>
</dbReference>
<dbReference type="EMBL" id="JAMZMM010000134">
    <property type="protein sequence ID" value="MCP2729678.1"/>
    <property type="molecule type" value="Genomic_DNA"/>
</dbReference>
<dbReference type="InterPro" id="IPR002139">
    <property type="entry name" value="Ribo/fructo_kinase"/>
</dbReference>
<protein>
    <submittedName>
        <fullName evidence="6">Adenosine kinase</fullName>
    </submittedName>
</protein>
<dbReference type="InterPro" id="IPR029056">
    <property type="entry name" value="Ribokinase-like"/>
</dbReference>
<dbReference type="GO" id="GO:0016301">
    <property type="term" value="F:kinase activity"/>
    <property type="evidence" value="ECO:0007669"/>
    <property type="project" value="UniProtKB-KW"/>
</dbReference>
<dbReference type="SUPFAM" id="SSF53613">
    <property type="entry name" value="Ribokinase-like"/>
    <property type="match status" value="1"/>
</dbReference>
<evidence type="ECO:0000259" key="5">
    <source>
        <dbReference type="Pfam" id="PF00294"/>
    </source>
</evidence>
<gene>
    <name evidence="6" type="ORF">NJ959_14590</name>
</gene>
<accession>A0AAE3GTW2</accession>
<dbReference type="Gene3D" id="3.40.1190.20">
    <property type="match status" value="1"/>
</dbReference>
<evidence type="ECO:0000313" key="6">
    <source>
        <dbReference type="EMBL" id="MCP2729678.1"/>
    </source>
</evidence>
<dbReference type="PRINTS" id="PR00990">
    <property type="entry name" value="RIBOKINASE"/>
</dbReference>
<sequence length="331" mass="35581">MTQYDVYGLGNALLDIELEVSGEILQELGIDKGVMTLIEEDRQDQILTHLDSHPMKRAGGGSAANTVIAVSQFGGKAFYSCKVANDEPGKFYLEDLLRSNVDTNLQHHPLETGITGKCLVFVTPDADRTMNTFLGISASFSETELVADAIAQSKYTYIEGYLVTGAASKLAAIKAREIAKAAGRNVSLSLSDFNMVKFFKDGLLEIISSGVDFLFANESEALKMAETEDITVAIDYLKQLSKCFAITRGAKGSMIFDGQEIIEIDSIPVKAIDTVGAGDMYAGAVLYGLTHGMSFTQAAELGSLAAGKLVSNFGPRLKTEETRSLLAQLQS</sequence>
<dbReference type="PANTHER" id="PTHR43320">
    <property type="entry name" value="SUGAR KINASE"/>
    <property type="match status" value="1"/>
</dbReference>
<keyword evidence="2 4" id="KW-0808">Transferase</keyword>
<dbReference type="Pfam" id="PF00294">
    <property type="entry name" value="PfkB"/>
    <property type="match status" value="1"/>
</dbReference>
<evidence type="ECO:0000256" key="3">
    <source>
        <dbReference type="ARBA" id="ARBA00022777"/>
    </source>
</evidence>
<dbReference type="InterPro" id="IPR002173">
    <property type="entry name" value="Carboh/pur_kinase_PfkB_CS"/>
</dbReference>
<dbReference type="PROSITE" id="PS00584">
    <property type="entry name" value="PFKB_KINASES_2"/>
    <property type="match status" value="1"/>
</dbReference>
<dbReference type="AlphaFoldDB" id="A0AAE3GTW2"/>